<sequence length="330" mass="37181">MTLPGDSIATRTVQREGGFVTTRRVRTVYFYEVVRGKDDYNPRMDQVPWQQALEEMSSKPYEERRFVTPDGDRYVGEAVFSSGMMHLLVGRIGSGELQTVDLDHGHIEDLRLDGNRGFVDTTTVCFLEHGNIIGMMGSSQASPRATAIQRWMNACGLTAEEVALWPVISQDVWTKLQNAKAVHNFEFIFRPNPAFMPPESSSIFGFKQAGDRYPDHRITYKVEVPKRGQATSRARGHRRLQEDAMHFMSELGYLIGPSGIERARALVSLPTEDGHIKEEPLDFLKHHVTAKKRVEVRSTEDARPRYTAAVEAILEAAQEHVHDLRGAVSG</sequence>
<comment type="caution">
    <text evidence="1">The sequence shown here is derived from an EMBL/GenBank/DDBJ whole genome shotgun (WGS) entry which is preliminary data.</text>
</comment>
<proteinExistence type="predicted"/>
<protein>
    <submittedName>
        <fullName evidence="1">Uncharacterized protein</fullName>
    </submittedName>
</protein>
<keyword evidence="2" id="KW-1185">Reference proteome</keyword>
<gene>
    <name evidence="1" type="ORF">Sdagh_32970</name>
</gene>
<name>A0ABQ3Q2R3_9ACTN</name>
<dbReference type="EMBL" id="BNDX01000008">
    <property type="protein sequence ID" value="GHI31567.1"/>
    <property type="molecule type" value="Genomic_DNA"/>
</dbReference>
<organism evidence="1 2">
    <name type="scientific">Streptomyces daghestanicus</name>
    <dbReference type="NCBI Taxonomy" id="66885"/>
    <lineage>
        <taxon>Bacteria</taxon>
        <taxon>Bacillati</taxon>
        <taxon>Actinomycetota</taxon>
        <taxon>Actinomycetes</taxon>
        <taxon>Kitasatosporales</taxon>
        <taxon>Streptomycetaceae</taxon>
        <taxon>Streptomyces</taxon>
    </lineage>
</organism>
<reference evidence="1" key="1">
    <citation type="submission" date="2024-05" db="EMBL/GenBank/DDBJ databases">
        <title>Whole genome shotgun sequence of Streptomyces daghestanicus NBRC 12762.</title>
        <authorList>
            <person name="Komaki H."/>
            <person name="Tamura T."/>
        </authorList>
    </citation>
    <scope>NUCLEOTIDE SEQUENCE</scope>
    <source>
        <strain evidence="1">NBRC 12762</strain>
    </source>
</reference>
<dbReference type="Proteomes" id="UP001052655">
    <property type="component" value="Unassembled WGS sequence"/>
</dbReference>
<evidence type="ECO:0000313" key="1">
    <source>
        <dbReference type="EMBL" id="GHI31567.1"/>
    </source>
</evidence>
<accession>A0ABQ3Q2R3</accession>
<evidence type="ECO:0000313" key="2">
    <source>
        <dbReference type="Proteomes" id="UP001052655"/>
    </source>
</evidence>